<protein>
    <submittedName>
        <fullName evidence="1">Uncharacterized protein</fullName>
    </submittedName>
</protein>
<dbReference type="Gene3D" id="1.10.238.20">
    <property type="entry name" value="Pheromone/general odorant binding protein domain"/>
    <property type="match status" value="1"/>
</dbReference>
<sequence>MTSTWSILHWYLGLLNDELNERGVVGSSNEEQKTPFIFKLLTPYADDAQFKICLTENDLTIDDLVTKGQQHQFSEKKLCYIKCMSLKAGTLTQDGTILTDKVKESLSQIEIFTPSDVDTITTCLRNITEKIITCNDTNKMIKCFKPPNSQQ</sequence>
<evidence type="ECO:0000313" key="2">
    <source>
        <dbReference type="Proteomes" id="UP000625711"/>
    </source>
</evidence>
<dbReference type="AlphaFoldDB" id="A0A834IGZ6"/>
<keyword evidence="2" id="KW-1185">Reference proteome</keyword>
<dbReference type="CDD" id="cd23992">
    <property type="entry name" value="PBP_GOBP"/>
    <property type="match status" value="1"/>
</dbReference>
<gene>
    <name evidence="1" type="ORF">GWI33_005757</name>
</gene>
<proteinExistence type="predicted"/>
<accession>A0A834IGZ6</accession>
<dbReference type="InterPro" id="IPR036728">
    <property type="entry name" value="PBP_GOBP_sf"/>
</dbReference>
<dbReference type="InterPro" id="IPR006170">
    <property type="entry name" value="PBP/GOBP"/>
</dbReference>
<evidence type="ECO:0000313" key="1">
    <source>
        <dbReference type="EMBL" id="KAF7280554.1"/>
    </source>
</evidence>
<reference evidence="1" key="1">
    <citation type="submission" date="2020-08" db="EMBL/GenBank/DDBJ databases">
        <title>Genome sequencing and assembly of the red palm weevil Rhynchophorus ferrugineus.</title>
        <authorList>
            <person name="Dias G.B."/>
            <person name="Bergman C.M."/>
            <person name="Manee M."/>
        </authorList>
    </citation>
    <scope>NUCLEOTIDE SEQUENCE</scope>
    <source>
        <strain evidence="1">AA-2017</strain>
        <tissue evidence="1">Whole larva</tissue>
    </source>
</reference>
<organism evidence="1 2">
    <name type="scientific">Rhynchophorus ferrugineus</name>
    <name type="common">Red palm weevil</name>
    <name type="synonym">Curculio ferrugineus</name>
    <dbReference type="NCBI Taxonomy" id="354439"/>
    <lineage>
        <taxon>Eukaryota</taxon>
        <taxon>Metazoa</taxon>
        <taxon>Ecdysozoa</taxon>
        <taxon>Arthropoda</taxon>
        <taxon>Hexapoda</taxon>
        <taxon>Insecta</taxon>
        <taxon>Pterygota</taxon>
        <taxon>Neoptera</taxon>
        <taxon>Endopterygota</taxon>
        <taxon>Coleoptera</taxon>
        <taxon>Polyphaga</taxon>
        <taxon>Cucujiformia</taxon>
        <taxon>Curculionidae</taxon>
        <taxon>Dryophthorinae</taxon>
        <taxon>Rhynchophorus</taxon>
    </lineage>
</organism>
<name>A0A834IGZ6_RHYFE</name>
<dbReference type="GO" id="GO:0005549">
    <property type="term" value="F:odorant binding"/>
    <property type="evidence" value="ECO:0007669"/>
    <property type="project" value="InterPro"/>
</dbReference>
<dbReference type="SUPFAM" id="SSF47565">
    <property type="entry name" value="Insect pheromone/odorant-binding proteins"/>
    <property type="match status" value="1"/>
</dbReference>
<dbReference type="EMBL" id="JAACXV010000286">
    <property type="protein sequence ID" value="KAF7280554.1"/>
    <property type="molecule type" value="Genomic_DNA"/>
</dbReference>
<dbReference type="OrthoDB" id="6783755at2759"/>
<dbReference type="Pfam" id="PF01395">
    <property type="entry name" value="PBP_GOBP"/>
    <property type="match status" value="1"/>
</dbReference>
<dbReference type="Proteomes" id="UP000625711">
    <property type="component" value="Unassembled WGS sequence"/>
</dbReference>
<comment type="caution">
    <text evidence="1">The sequence shown here is derived from an EMBL/GenBank/DDBJ whole genome shotgun (WGS) entry which is preliminary data.</text>
</comment>